<dbReference type="FunFam" id="3.40.50.970:FF:000003">
    <property type="entry name" value="Transketolase"/>
    <property type="match status" value="1"/>
</dbReference>
<feature type="binding site" evidence="13">
    <location>
        <position position="471"/>
    </location>
    <ligand>
        <name>substrate</name>
    </ligand>
</feature>
<feature type="binding site" evidence="13">
    <location>
        <position position="27"/>
    </location>
    <ligand>
        <name>substrate</name>
    </ligand>
</feature>
<evidence type="ECO:0000256" key="13">
    <source>
        <dbReference type="PIRSR" id="PIRSR605478-2"/>
    </source>
</evidence>
<evidence type="ECO:0000256" key="10">
    <source>
        <dbReference type="ARBA" id="ARBA00049473"/>
    </source>
</evidence>
<feature type="site" description="Important for catalytic activity" evidence="16">
    <location>
        <position position="261"/>
    </location>
</feature>
<feature type="active site" description="Proton donor" evidence="12">
    <location>
        <position position="409"/>
    </location>
</feature>
<dbReference type="InterPro" id="IPR033247">
    <property type="entry name" value="Transketolase_fam"/>
</dbReference>
<feature type="binding site" evidence="13">
    <location>
        <position position="517"/>
    </location>
    <ligand>
        <name>substrate</name>
    </ligand>
</feature>
<dbReference type="FunFam" id="3.40.50.920:FF:000003">
    <property type="entry name" value="Transketolase"/>
    <property type="match status" value="1"/>
</dbReference>
<keyword evidence="9 14" id="KW-0786">Thiamine pyrophosphate</keyword>
<comment type="catalytic activity">
    <reaction evidence="10">
        <text>D-sedoheptulose 7-phosphate + D-glyceraldehyde 3-phosphate = aldehydo-D-ribose 5-phosphate + D-xylulose 5-phosphate</text>
        <dbReference type="Rhea" id="RHEA:10508"/>
        <dbReference type="ChEBI" id="CHEBI:57483"/>
        <dbReference type="ChEBI" id="CHEBI:57737"/>
        <dbReference type="ChEBI" id="CHEBI:58273"/>
        <dbReference type="ChEBI" id="CHEBI:59776"/>
        <dbReference type="EC" id="2.2.1.1"/>
    </reaction>
</comment>
<comment type="cofactor">
    <cofactor evidence="15">
        <name>Mg(2+)</name>
        <dbReference type="ChEBI" id="CHEBI:18420"/>
    </cofactor>
    <text evidence="15">Binds 1 Mg(2+) ion per subunit. Can also utilize other divalent metal cations, such as Ca(2+), Mn(2+) and Co(2+).</text>
</comment>
<sequence>MSELDQLSINTLRLLAVDAVQKANSGHPGAPLGDAPIAYLLFHKLMKHNPKNSKWSNRDRFVLSNGHASALLYSVLHLSGYKVTIEDLEQFRQWGSKTPGHPEYGHTDGVECTTGPLGQGFSMAIGMATAEKHLAAIYNRDQFPIVDHYTYGILGDGDLMEGISHEVASLAGTLELGKLIFFYDDNLISLDGPTDLSFTEDVKKRFEAYHWQVLEVHDGNDLVALEAAVAEAKKETKKPTLIKVRTVIGYGSPKAGTNKVHGEPLGAEGVKETKKNFGFPEDKNFYVPEEAAKNWAKSVENGAKYETEWAELFAKYKEAYPAEAAEYERVFAGKLKEGWEKSLPTWAADSKPVATRTAGNLVMNAFAKDVPEVFGGAADLTASTKTIFKDSANFHVDPKGRNVFFGVREFGMCAMVNGMSVHGGVIPYGSTFFIFSDYCKPALRLSALMNAHATFVFTHDSIAVGEDGPTHEPIEQLIGLRAIPELIDLRPADANETAAAWRVALEVKAPHFLALSRQDLPLLDPAKLDIYEGVKHGAYVVEKGGESPDLIIIGTGAEVWTAIKGAAELAKEGITARVVSMPSTKLFDKQTDAYKESILPAAIPKLSIEAGATLGWWKYVGSTGDVIGLDRFGASAPGGLVLDKLGFNAANVAAKGKAIVEKAAALAK</sequence>
<keyword evidence="8 15" id="KW-0460">Magnesium</keyword>
<keyword evidence="7 15" id="KW-0479">Metal-binding</keyword>
<dbReference type="Pfam" id="PF02779">
    <property type="entry name" value="Transket_pyr"/>
    <property type="match status" value="1"/>
</dbReference>
<dbReference type="InterPro" id="IPR005474">
    <property type="entry name" value="Transketolase_N"/>
</dbReference>
<feature type="binding site" evidence="15">
    <location>
        <position position="186"/>
    </location>
    <ligand>
        <name>Mg(2+)</name>
        <dbReference type="ChEBI" id="CHEBI:18420"/>
    </ligand>
</feature>
<dbReference type="PROSITE" id="PS00801">
    <property type="entry name" value="TRANSKETOLASE_1"/>
    <property type="match status" value="1"/>
</dbReference>
<evidence type="ECO:0000313" key="18">
    <source>
        <dbReference type="EMBL" id="RXS93724.1"/>
    </source>
</evidence>
<evidence type="ECO:0000256" key="16">
    <source>
        <dbReference type="PIRSR" id="PIRSR605478-5"/>
    </source>
</evidence>
<feature type="binding site" evidence="15">
    <location>
        <position position="188"/>
    </location>
    <ligand>
        <name>Mg(2+)</name>
        <dbReference type="ChEBI" id="CHEBI:18420"/>
    </ligand>
</feature>
<evidence type="ECO:0000256" key="4">
    <source>
        <dbReference type="ARBA" id="ARBA00011738"/>
    </source>
</evidence>
<dbReference type="AlphaFoldDB" id="A0A4V1NUX0"/>
<feature type="site" description="Important for catalytic activity" evidence="16">
    <location>
        <position position="27"/>
    </location>
</feature>
<comment type="cofactor">
    <cofactor evidence="1">
        <name>Ca(2+)</name>
        <dbReference type="ChEBI" id="CHEBI:29108"/>
    </cofactor>
</comment>
<dbReference type="SUPFAM" id="SSF52518">
    <property type="entry name" value="Thiamin diphosphate-binding fold (THDP-binding)"/>
    <property type="match status" value="2"/>
</dbReference>
<comment type="caution">
    <text evidence="18">The sequence shown here is derived from an EMBL/GenBank/DDBJ whole genome shotgun (WGS) entry which is preliminary data.</text>
</comment>
<accession>A0A4V1NUX0</accession>
<comment type="cofactor">
    <cofactor evidence="2">
        <name>Co(2+)</name>
        <dbReference type="ChEBI" id="CHEBI:48828"/>
    </cofactor>
</comment>
<dbReference type="Proteomes" id="UP000290253">
    <property type="component" value="Unassembled WGS sequence"/>
</dbReference>
<dbReference type="GO" id="GO:0009052">
    <property type="term" value="P:pentose-phosphate shunt, non-oxidative branch"/>
    <property type="evidence" value="ECO:0007669"/>
    <property type="project" value="UniProtKB-ARBA"/>
</dbReference>
<dbReference type="PANTHER" id="PTHR43522:SF2">
    <property type="entry name" value="TRANSKETOLASE 1-RELATED"/>
    <property type="match status" value="1"/>
</dbReference>
<dbReference type="InterPro" id="IPR055152">
    <property type="entry name" value="Transketolase-like_C_2"/>
</dbReference>
<keyword evidence="19" id="KW-1185">Reference proteome</keyword>
<dbReference type="PANTHER" id="PTHR43522">
    <property type="entry name" value="TRANSKETOLASE"/>
    <property type="match status" value="1"/>
</dbReference>
<dbReference type="InterPro" id="IPR009014">
    <property type="entry name" value="Transketo_C/PFOR_II"/>
</dbReference>
<gene>
    <name evidence="18" type="primary">tkt</name>
    <name evidence="18" type="ORF">ESZ00_16880</name>
</gene>
<dbReference type="Pfam" id="PF22613">
    <property type="entry name" value="Transketolase_C_1"/>
    <property type="match status" value="1"/>
</dbReference>
<evidence type="ECO:0000256" key="3">
    <source>
        <dbReference type="ARBA" id="ARBA00007131"/>
    </source>
</evidence>
<dbReference type="OrthoDB" id="8732661at2"/>
<dbReference type="InterPro" id="IPR049557">
    <property type="entry name" value="Transketolase_CS"/>
</dbReference>
<evidence type="ECO:0000256" key="12">
    <source>
        <dbReference type="PIRSR" id="PIRSR605478-1"/>
    </source>
</evidence>
<dbReference type="GO" id="GO:0046872">
    <property type="term" value="F:metal ion binding"/>
    <property type="evidence" value="ECO:0007669"/>
    <property type="project" value="UniProtKB-KW"/>
</dbReference>
<dbReference type="Gene3D" id="3.40.50.970">
    <property type="match status" value="2"/>
</dbReference>
<feature type="domain" description="Transketolase-like pyrimidine-binding" evidence="17">
    <location>
        <begin position="353"/>
        <end position="522"/>
    </location>
</feature>
<dbReference type="EC" id="2.2.1.1" evidence="5 11"/>
<evidence type="ECO:0000313" key="19">
    <source>
        <dbReference type="Proteomes" id="UP000290253"/>
    </source>
</evidence>
<feature type="binding site" evidence="14">
    <location>
        <position position="67"/>
    </location>
    <ligand>
        <name>thiamine diphosphate</name>
        <dbReference type="ChEBI" id="CHEBI:58937"/>
    </ligand>
</feature>
<feature type="binding site" evidence="13">
    <location>
        <position position="459"/>
    </location>
    <ligand>
        <name>substrate</name>
    </ligand>
</feature>
<keyword evidence="6 18" id="KW-0808">Transferase</keyword>
<comment type="cofactor">
    <cofactor evidence="14">
        <name>thiamine diphosphate</name>
        <dbReference type="ChEBI" id="CHEBI:58937"/>
    </cofactor>
    <text evidence="14">Binds 1 thiamine pyrophosphate per subunit. During the reaction, the substrate forms a covalent intermediate with the cofactor.</text>
</comment>
<feature type="binding site" evidence="14">
    <location>
        <position position="261"/>
    </location>
    <ligand>
        <name>thiamine diphosphate</name>
        <dbReference type="ChEBI" id="CHEBI:58937"/>
    </ligand>
</feature>
<feature type="binding site" evidence="13">
    <location>
        <position position="467"/>
    </location>
    <ligand>
        <name>substrate</name>
    </ligand>
</feature>
<dbReference type="GO" id="GO:0005829">
    <property type="term" value="C:cytosol"/>
    <property type="evidence" value="ECO:0007669"/>
    <property type="project" value="TreeGrafter"/>
</dbReference>
<dbReference type="Pfam" id="PF00456">
    <property type="entry name" value="Transketolase_N"/>
    <property type="match status" value="1"/>
</dbReference>
<dbReference type="CDD" id="cd07033">
    <property type="entry name" value="TPP_PYR_DXS_TK_like"/>
    <property type="match status" value="1"/>
</dbReference>
<feature type="binding site" evidence="13">
    <location>
        <position position="356"/>
    </location>
    <ligand>
        <name>substrate</name>
    </ligand>
</feature>
<proteinExistence type="inferred from homology"/>
<dbReference type="GO" id="GO:0004802">
    <property type="term" value="F:transketolase activity"/>
    <property type="evidence" value="ECO:0007669"/>
    <property type="project" value="UniProtKB-UniRule"/>
</dbReference>
<feature type="binding site" evidence="14">
    <location>
        <position position="186"/>
    </location>
    <ligand>
        <name>thiamine diphosphate</name>
        <dbReference type="ChEBI" id="CHEBI:58937"/>
    </ligand>
</feature>
<dbReference type="CDD" id="cd02012">
    <property type="entry name" value="TPP_TK"/>
    <property type="match status" value="1"/>
</dbReference>
<evidence type="ECO:0000256" key="1">
    <source>
        <dbReference type="ARBA" id="ARBA00001913"/>
    </source>
</evidence>
<protein>
    <recommendedName>
        <fullName evidence="5 11">Transketolase</fullName>
        <ecNumber evidence="5 11">2.2.1.1</ecNumber>
    </recommendedName>
</protein>
<reference evidence="18 19" key="1">
    <citation type="journal article" date="2016" name="Int. J. Syst. Evol. Microbiol.">
        <title>Acidipila dinghuensis sp. nov., an acidobacterium isolated from forest soil.</title>
        <authorList>
            <person name="Jiang Y.W."/>
            <person name="Wang J."/>
            <person name="Chen M.H."/>
            <person name="Lv Y.Y."/>
            <person name="Qiu L.H."/>
        </authorList>
    </citation>
    <scope>NUCLEOTIDE SEQUENCE [LARGE SCALE GENOMIC DNA]</scope>
    <source>
        <strain evidence="18 19">DHOF10</strain>
    </source>
</reference>
<name>A0A4V1NUX0_9BACT</name>
<dbReference type="InterPro" id="IPR029061">
    <property type="entry name" value="THDP-binding"/>
</dbReference>
<evidence type="ECO:0000256" key="2">
    <source>
        <dbReference type="ARBA" id="ARBA00001941"/>
    </source>
</evidence>
<evidence type="ECO:0000259" key="17">
    <source>
        <dbReference type="SMART" id="SM00861"/>
    </source>
</evidence>
<feature type="binding site" evidence="13">
    <location>
        <position position="383"/>
    </location>
    <ligand>
        <name>substrate</name>
    </ligand>
</feature>
<evidence type="ECO:0000256" key="7">
    <source>
        <dbReference type="ARBA" id="ARBA00022723"/>
    </source>
</evidence>
<organism evidence="18 19">
    <name type="scientific">Silvibacterium dinghuense</name>
    <dbReference type="NCBI Taxonomy" id="1560006"/>
    <lineage>
        <taxon>Bacteria</taxon>
        <taxon>Pseudomonadati</taxon>
        <taxon>Acidobacteriota</taxon>
        <taxon>Terriglobia</taxon>
        <taxon>Terriglobales</taxon>
        <taxon>Acidobacteriaceae</taxon>
        <taxon>Silvibacterium</taxon>
    </lineage>
</organism>
<evidence type="ECO:0000256" key="9">
    <source>
        <dbReference type="ARBA" id="ARBA00023052"/>
    </source>
</evidence>
<dbReference type="EMBL" id="SDMK01000004">
    <property type="protein sequence ID" value="RXS93724.1"/>
    <property type="molecule type" value="Genomic_DNA"/>
</dbReference>
<evidence type="ECO:0000256" key="14">
    <source>
        <dbReference type="PIRSR" id="PIRSR605478-3"/>
    </source>
</evidence>
<evidence type="ECO:0000256" key="8">
    <source>
        <dbReference type="ARBA" id="ARBA00022842"/>
    </source>
</evidence>
<dbReference type="NCBIfam" id="TIGR00232">
    <property type="entry name" value="tktlase_bact"/>
    <property type="match status" value="1"/>
</dbReference>
<dbReference type="InterPro" id="IPR005475">
    <property type="entry name" value="Transketolase-like_Pyr-bd"/>
</dbReference>
<evidence type="ECO:0000256" key="6">
    <source>
        <dbReference type="ARBA" id="ARBA00022679"/>
    </source>
</evidence>
<dbReference type="Gene3D" id="3.40.50.920">
    <property type="match status" value="1"/>
</dbReference>
<comment type="subunit">
    <text evidence="4">Homodimer.</text>
</comment>
<dbReference type="SMART" id="SM00861">
    <property type="entry name" value="Transket_pyr"/>
    <property type="match status" value="1"/>
</dbReference>
<dbReference type="RefSeq" id="WP_129209494.1">
    <property type="nucleotide sequence ID" value="NZ_BMGU01000002.1"/>
</dbReference>
<feature type="binding site" evidence="13">
    <location>
        <position position="261"/>
    </location>
    <ligand>
        <name>substrate</name>
    </ligand>
</feature>
<feature type="binding site" evidence="15">
    <location>
        <position position="156"/>
    </location>
    <ligand>
        <name>Mg(2+)</name>
        <dbReference type="ChEBI" id="CHEBI:18420"/>
    </ligand>
</feature>
<evidence type="ECO:0000256" key="11">
    <source>
        <dbReference type="NCBIfam" id="TIGR00232"/>
    </source>
</evidence>
<dbReference type="InterPro" id="IPR005478">
    <property type="entry name" value="Transketolase_bac-like"/>
</dbReference>
<dbReference type="SUPFAM" id="SSF52922">
    <property type="entry name" value="TK C-terminal domain-like"/>
    <property type="match status" value="1"/>
</dbReference>
<comment type="similarity">
    <text evidence="3">Belongs to the transketolase family.</text>
</comment>
<feature type="binding site" evidence="14">
    <location>
        <position position="157"/>
    </location>
    <ligand>
        <name>thiamine diphosphate</name>
        <dbReference type="ChEBI" id="CHEBI:58937"/>
    </ligand>
</feature>
<evidence type="ECO:0000256" key="15">
    <source>
        <dbReference type="PIRSR" id="PIRSR605478-4"/>
    </source>
</evidence>
<feature type="binding site" evidence="14">
    <location>
        <position position="435"/>
    </location>
    <ligand>
        <name>thiamine diphosphate</name>
        <dbReference type="ChEBI" id="CHEBI:58937"/>
    </ligand>
</feature>
<evidence type="ECO:0000256" key="5">
    <source>
        <dbReference type="ARBA" id="ARBA00013152"/>
    </source>
</evidence>
<feature type="binding site" evidence="14">
    <location>
        <begin position="115"/>
        <end position="117"/>
    </location>
    <ligand>
        <name>thiamine diphosphate</name>
        <dbReference type="ChEBI" id="CHEBI:58937"/>
    </ligand>
</feature>
<dbReference type="FunFam" id="3.40.50.970:FF:000004">
    <property type="entry name" value="Transketolase"/>
    <property type="match status" value="1"/>
</dbReference>